<accession>A0A8X6FW00</accession>
<sequence>MSDYATAHGIDASNEIMGKSTKPSSPEKNAKAGHTADVKNEEGLDIPFGEESPKELEKEEIEGILVTENDKAKELFESEGKDKLDILSKTEVIEKINSDGKSEEIEKKKEDKELKSAAKSDIPIDSKWSLVPKPDGKDDKPFRSDDAPEEYLPEPPTVPEKKEGDGKLGIGQIPHLHPVFIPPKMPMFIPKHFLFRISSPVPVPPAVHVSDRLPLPDADVVEESAETAVIENVAPRGPMVIKEGRKFVTNHFVHPLRIALSLPFMPVGKVLTEAVDGDKLKGHVKSEIVNINGKKLLLQRKVLKSLADDPSHLHVSVMSIQPIEDVNPEILKELEKNRRLKTSSMKRK</sequence>
<dbReference type="Proteomes" id="UP000887116">
    <property type="component" value="Unassembled WGS sequence"/>
</dbReference>
<feature type="compositionally biased region" description="Basic and acidic residues" evidence="1">
    <location>
        <begin position="134"/>
        <end position="146"/>
    </location>
</feature>
<gene>
    <name evidence="2" type="primary">AVEN_36130_1</name>
    <name evidence="2" type="ORF">TNCT_546521</name>
</gene>
<feature type="region of interest" description="Disordered" evidence="1">
    <location>
        <begin position="94"/>
        <end position="169"/>
    </location>
</feature>
<evidence type="ECO:0000256" key="1">
    <source>
        <dbReference type="SAM" id="MobiDB-lite"/>
    </source>
</evidence>
<organism evidence="2 3">
    <name type="scientific">Trichonephila clavata</name>
    <name type="common">Joro spider</name>
    <name type="synonym">Nephila clavata</name>
    <dbReference type="NCBI Taxonomy" id="2740835"/>
    <lineage>
        <taxon>Eukaryota</taxon>
        <taxon>Metazoa</taxon>
        <taxon>Ecdysozoa</taxon>
        <taxon>Arthropoda</taxon>
        <taxon>Chelicerata</taxon>
        <taxon>Arachnida</taxon>
        <taxon>Araneae</taxon>
        <taxon>Araneomorphae</taxon>
        <taxon>Entelegynae</taxon>
        <taxon>Araneoidea</taxon>
        <taxon>Nephilidae</taxon>
        <taxon>Trichonephila</taxon>
    </lineage>
</organism>
<dbReference type="OrthoDB" id="6437627at2759"/>
<evidence type="ECO:0000313" key="2">
    <source>
        <dbReference type="EMBL" id="GFQ90715.1"/>
    </source>
</evidence>
<dbReference type="EMBL" id="BMAO01003861">
    <property type="protein sequence ID" value="GFQ90715.1"/>
    <property type="molecule type" value="Genomic_DNA"/>
</dbReference>
<name>A0A8X6FW00_TRICU</name>
<evidence type="ECO:0000313" key="3">
    <source>
        <dbReference type="Proteomes" id="UP000887116"/>
    </source>
</evidence>
<dbReference type="AlphaFoldDB" id="A0A8X6FW00"/>
<feature type="region of interest" description="Disordered" evidence="1">
    <location>
        <begin position="1"/>
        <end position="60"/>
    </location>
</feature>
<comment type="caution">
    <text evidence="2">The sequence shown here is derived from an EMBL/GenBank/DDBJ whole genome shotgun (WGS) entry which is preliminary data.</text>
</comment>
<feature type="compositionally biased region" description="Basic and acidic residues" evidence="1">
    <location>
        <begin position="94"/>
        <end position="124"/>
    </location>
</feature>
<reference evidence="2" key="1">
    <citation type="submission" date="2020-07" db="EMBL/GenBank/DDBJ databases">
        <title>Multicomponent nature underlies the extraordinary mechanical properties of spider dragline silk.</title>
        <authorList>
            <person name="Kono N."/>
            <person name="Nakamura H."/>
            <person name="Mori M."/>
            <person name="Yoshida Y."/>
            <person name="Ohtoshi R."/>
            <person name="Malay A.D."/>
            <person name="Moran D.A.P."/>
            <person name="Tomita M."/>
            <person name="Numata K."/>
            <person name="Arakawa K."/>
        </authorList>
    </citation>
    <scope>NUCLEOTIDE SEQUENCE</scope>
</reference>
<proteinExistence type="predicted"/>
<protein>
    <submittedName>
        <fullName evidence="2">Uncharacterized protein</fullName>
    </submittedName>
</protein>
<keyword evidence="3" id="KW-1185">Reference proteome</keyword>
<feature type="compositionally biased region" description="Basic and acidic residues" evidence="1">
    <location>
        <begin position="28"/>
        <end position="42"/>
    </location>
</feature>